<comment type="caution">
    <text evidence="8">The sequence shown here is derived from an EMBL/GenBank/DDBJ whole genome shotgun (WGS) entry which is preliminary data.</text>
</comment>
<dbReference type="PANTHER" id="PTHR33048">
    <property type="entry name" value="PTH11-LIKE INTEGRAL MEMBRANE PROTEIN (AFU_ORTHOLOGUE AFUA_5G11245)"/>
    <property type="match status" value="1"/>
</dbReference>
<dbReference type="Pfam" id="PF20684">
    <property type="entry name" value="Fung_rhodopsin"/>
    <property type="match status" value="1"/>
</dbReference>
<feature type="transmembrane region" description="Helical" evidence="6">
    <location>
        <begin position="49"/>
        <end position="70"/>
    </location>
</feature>
<feature type="domain" description="Rhodopsin" evidence="7">
    <location>
        <begin position="15"/>
        <end position="215"/>
    </location>
</feature>
<dbReference type="InterPro" id="IPR049326">
    <property type="entry name" value="Rhodopsin_dom_fungi"/>
</dbReference>
<dbReference type="OrthoDB" id="3897607at2759"/>
<dbReference type="GO" id="GO:0016020">
    <property type="term" value="C:membrane"/>
    <property type="evidence" value="ECO:0007669"/>
    <property type="project" value="UniProtKB-SubCell"/>
</dbReference>
<keyword evidence="4 6" id="KW-0472">Membrane</keyword>
<feature type="transmembrane region" description="Helical" evidence="6">
    <location>
        <begin position="200"/>
        <end position="217"/>
    </location>
</feature>
<gene>
    <name evidence="8" type="ORF">PMIN01_12672</name>
</gene>
<keyword evidence="3 6" id="KW-1133">Transmembrane helix</keyword>
<protein>
    <recommendedName>
        <fullName evidence="7">Rhodopsin domain-containing protein</fullName>
    </recommendedName>
</protein>
<dbReference type="PANTHER" id="PTHR33048:SF47">
    <property type="entry name" value="INTEGRAL MEMBRANE PROTEIN-RELATED"/>
    <property type="match status" value="1"/>
</dbReference>
<accession>A0A9P6G520</accession>
<comment type="subcellular location">
    <subcellularLocation>
        <location evidence="1">Membrane</location>
        <topology evidence="1">Multi-pass membrane protein</topology>
    </subcellularLocation>
</comment>
<evidence type="ECO:0000313" key="9">
    <source>
        <dbReference type="Proteomes" id="UP000756921"/>
    </source>
</evidence>
<dbReference type="InterPro" id="IPR052337">
    <property type="entry name" value="SAT4-like"/>
</dbReference>
<dbReference type="Proteomes" id="UP000756921">
    <property type="component" value="Unassembled WGS sequence"/>
</dbReference>
<evidence type="ECO:0000256" key="2">
    <source>
        <dbReference type="ARBA" id="ARBA00022692"/>
    </source>
</evidence>
<comment type="similarity">
    <text evidence="5">Belongs to the SAT4 family.</text>
</comment>
<evidence type="ECO:0000313" key="8">
    <source>
        <dbReference type="EMBL" id="KAF9728982.1"/>
    </source>
</evidence>
<evidence type="ECO:0000256" key="1">
    <source>
        <dbReference type="ARBA" id="ARBA00004141"/>
    </source>
</evidence>
<feature type="transmembrane region" description="Helical" evidence="6">
    <location>
        <begin position="158"/>
        <end position="180"/>
    </location>
</feature>
<feature type="transmembrane region" description="Helical" evidence="6">
    <location>
        <begin position="12"/>
        <end position="29"/>
    </location>
</feature>
<evidence type="ECO:0000256" key="6">
    <source>
        <dbReference type="SAM" id="Phobius"/>
    </source>
</evidence>
<organism evidence="8 9">
    <name type="scientific">Paraphaeosphaeria minitans</name>
    <dbReference type="NCBI Taxonomy" id="565426"/>
    <lineage>
        <taxon>Eukaryota</taxon>
        <taxon>Fungi</taxon>
        <taxon>Dikarya</taxon>
        <taxon>Ascomycota</taxon>
        <taxon>Pezizomycotina</taxon>
        <taxon>Dothideomycetes</taxon>
        <taxon>Pleosporomycetidae</taxon>
        <taxon>Pleosporales</taxon>
        <taxon>Massarineae</taxon>
        <taxon>Didymosphaeriaceae</taxon>
        <taxon>Paraphaeosphaeria</taxon>
    </lineage>
</organism>
<evidence type="ECO:0000256" key="4">
    <source>
        <dbReference type="ARBA" id="ARBA00023136"/>
    </source>
</evidence>
<keyword evidence="9" id="KW-1185">Reference proteome</keyword>
<proteinExistence type="inferred from homology"/>
<evidence type="ECO:0000259" key="7">
    <source>
        <dbReference type="Pfam" id="PF20684"/>
    </source>
</evidence>
<evidence type="ECO:0000256" key="5">
    <source>
        <dbReference type="ARBA" id="ARBA00038359"/>
    </source>
</evidence>
<feature type="transmembrane region" description="Helical" evidence="6">
    <location>
        <begin position="123"/>
        <end position="146"/>
    </location>
</feature>
<evidence type="ECO:0000256" key="3">
    <source>
        <dbReference type="ARBA" id="ARBA00022989"/>
    </source>
</evidence>
<keyword evidence="2 6" id="KW-0812">Transmembrane</keyword>
<sequence length="218" mass="23717">MIALGKLNKIQLIAIGGTVAGSFAVELGYGKRISLLTPAALDKMQKDLYATTTLYIITVGLSKLSITTFLERLACISKHKTAVIVLYAVIISWTFAFTTGVLFQCELPRPWAVFNGKCIPMLPFWIVACVVDVLTDIGMIILPIQIVSSLQLPSRKKAAVISTFALRIPLILLCIARVILLDRAIHGDWSFDSIPYATTTQAYSTISVLVACLLVSSP</sequence>
<feature type="transmembrane region" description="Helical" evidence="6">
    <location>
        <begin position="82"/>
        <end position="103"/>
    </location>
</feature>
<dbReference type="AlphaFoldDB" id="A0A9P6G520"/>
<dbReference type="EMBL" id="WJXW01000017">
    <property type="protein sequence ID" value="KAF9728982.1"/>
    <property type="molecule type" value="Genomic_DNA"/>
</dbReference>
<reference evidence="8" key="1">
    <citation type="journal article" date="2020" name="Mol. Plant Microbe Interact.">
        <title>Genome Sequence of the Biocontrol Agent Coniothyrium minitans strain Conio (IMI 134523).</title>
        <authorList>
            <person name="Patel D."/>
            <person name="Shittu T.A."/>
            <person name="Baroncelli R."/>
            <person name="Muthumeenakshi S."/>
            <person name="Osborne T.H."/>
            <person name="Janganan T.K."/>
            <person name="Sreenivasaprasad S."/>
        </authorList>
    </citation>
    <scope>NUCLEOTIDE SEQUENCE</scope>
    <source>
        <strain evidence="8">Conio</strain>
    </source>
</reference>
<name>A0A9P6G520_9PLEO</name>